<accession>A0A380TGF0</accession>
<dbReference type="AlphaFoldDB" id="A0A380TGF0"/>
<evidence type="ECO:0000313" key="3">
    <source>
        <dbReference type="EMBL" id="SUS07386.1"/>
    </source>
</evidence>
<dbReference type="PANTHER" id="PTHR45947">
    <property type="entry name" value="SULFOQUINOVOSYL TRANSFERASE SQD2"/>
    <property type="match status" value="1"/>
</dbReference>
<feature type="domain" description="Glycosyl transferase family 1" evidence="1">
    <location>
        <begin position="190"/>
        <end position="348"/>
    </location>
</feature>
<feature type="domain" description="Glycosyltransferase subfamily 4-like N-terminal" evidence="2">
    <location>
        <begin position="21"/>
        <end position="180"/>
    </location>
</feature>
<dbReference type="Pfam" id="PF13439">
    <property type="entry name" value="Glyco_transf_4"/>
    <property type="match status" value="1"/>
</dbReference>
<dbReference type="InterPro" id="IPR001296">
    <property type="entry name" value="Glyco_trans_1"/>
</dbReference>
<dbReference type="EMBL" id="UIDG01000362">
    <property type="protein sequence ID" value="SUS07386.1"/>
    <property type="molecule type" value="Genomic_DNA"/>
</dbReference>
<sequence>MSEHSTRKPLLLLHVFSTFGVGGPAVRMAGLINYFGQSFRHAIISLDGANACRSRLSPEVDVEFPAVEASGRNPAAATLRALRGLRRIRPDILLTYNWGAMDWAFAHSLHPVCRHLHFEDGFGPQEADRQLRRRVLFRRIGLRKTSRVVVPSTTLQSIAIEQWRLAPGRVALIPNGVACEQYAVLPFERPRAPDGNLVIGTVAPLRAEKNLGLLIEVFAELSRRHRVSLMIAGDGPERHKLETLARQLGVTGRVHFLGHVEQVADVLPMFDVYALCSLTEQLPISLLEAMAAAKAVAALDVGDVMRALARENCGYVAPKGDRAGFEKALESLIVDRDLRLRLAAANRRKAFEEYAYGRMAAAYEALLAA</sequence>
<evidence type="ECO:0000259" key="1">
    <source>
        <dbReference type="Pfam" id="PF00534"/>
    </source>
</evidence>
<organism evidence="3">
    <name type="scientific">metagenome</name>
    <dbReference type="NCBI Taxonomy" id="256318"/>
    <lineage>
        <taxon>unclassified sequences</taxon>
        <taxon>metagenomes</taxon>
    </lineage>
</organism>
<name>A0A380TGF0_9ZZZZ</name>
<proteinExistence type="predicted"/>
<dbReference type="InterPro" id="IPR050194">
    <property type="entry name" value="Glycosyltransferase_grp1"/>
</dbReference>
<reference evidence="3" key="1">
    <citation type="submission" date="2018-07" db="EMBL/GenBank/DDBJ databases">
        <authorList>
            <person name="Quirk P.G."/>
            <person name="Krulwich T.A."/>
        </authorList>
    </citation>
    <scope>NUCLEOTIDE SEQUENCE</scope>
</reference>
<dbReference type="Gene3D" id="3.40.50.2000">
    <property type="entry name" value="Glycogen Phosphorylase B"/>
    <property type="match status" value="2"/>
</dbReference>
<protein>
    <submittedName>
        <fullName evidence="3">Glycosyl transferase family 1</fullName>
    </submittedName>
</protein>
<keyword evidence="3" id="KW-0808">Transferase</keyword>
<gene>
    <name evidence="3" type="ORF">DF3PB_4240003</name>
</gene>
<evidence type="ECO:0000259" key="2">
    <source>
        <dbReference type="Pfam" id="PF13439"/>
    </source>
</evidence>
<dbReference type="GO" id="GO:0016757">
    <property type="term" value="F:glycosyltransferase activity"/>
    <property type="evidence" value="ECO:0007669"/>
    <property type="project" value="InterPro"/>
</dbReference>
<dbReference type="SUPFAM" id="SSF53756">
    <property type="entry name" value="UDP-Glycosyltransferase/glycogen phosphorylase"/>
    <property type="match status" value="1"/>
</dbReference>
<dbReference type="Pfam" id="PF00534">
    <property type="entry name" value="Glycos_transf_1"/>
    <property type="match status" value="1"/>
</dbReference>
<dbReference type="PANTHER" id="PTHR45947:SF3">
    <property type="entry name" value="SULFOQUINOVOSYL TRANSFERASE SQD2"/>
    <property type="match status" value="1"/>
</dbReference>
<dbReference type="InterPro" id="IPR028098">
    <property type="entry name" value="Glyco_trans_4-like_N"/>
</dbReference>